<evidence type="ECO:0000313" key="2">
    <source>
        <dbReference type="EMBL" id="KAE9385065.1"/>
    </source>
</evidence>
<sequence>IEKGSQLPNNSIASIEWAKKIENRTPTQKTAHVLVHLKTREAANQAIQQGMSIGGKWVTGHRDKRGPIRCMKCQQFNYIAKECTSEKDVCGRCDKNHRTKDCTATAEEFYCAVCKQPGHIAADRKCPTLLRKIRERARCNPESGYKFYVINHPDTWITDDD</sequence>
<dbReference type="EMBL" id="ML770037">
    <property type="protein sequence ID" value="KAE9385065.1"/>
    <property type="molecule type" value="Genomic_DNA"/>
</dbReference>
<keyword evidence="1" id="KW-0507">mRNA processing</keyword>
<dbReference type="Proteomes" id="UP000799118">
    <property type="component" value="Unassembled WGS sequence"/>
</dbReference>
<keyword evidence="3" id="KW-1185">Reference proteome</keyword>
<organism evidence="2 3">
    <name type="scientific">Gymnopus androsaceus JB14</name>
    <dbReference type="NCBI Taxonomy" id="1447944"/>
    <lineage>
        <taxon>Eukaryota</taxon>
        <taxon>Fungi</taxon>
        <taxon>Dikarya</taxon>
        <taxon>Basidiomycota</taxon>
        <taxon>Agaricomycotina</taxon>
        <taxon>Agaricomycetes</taxon>
        <taxon>Agaricomycetidae</taxon>
        <taxon>Agaricales</taxon>
        <taxon>Marasmiineae</taxon>
        <taxon>Omphalotaceae</taxon>
        <taxon>Gymnopus</taxon>
    </lineage>
</organism>
<protein>
    <recommendedName>
        <fullName evidence="4">CCHC-type domain-containing protein</fullName>
    </recommendedName>
</protein>
<dbReference type="InterPro" id="IPR036875">
    <property type="entry name" value="Znf_CCHC_sf"/>
</dbReference>
<evidence type="ECO:0000256" key="1">
    <source>
        <dbReference type="ARBA" id="ARBA00022664"/>
    </source>
</evidence>
<dbReference type="GO" id="GO:0008270">
    <property type="term" value="F:zinc ion binding"/>
    <property type="evidence" value="ECO:0007669"/>
    <property type="project" value="InterPro"/>
</dbReference>
<evidence type="ECO:0008006" key="4">
    <source>
        <dbReference type="Google" id="ProtNLM"/>
    </source>
</evidence>
<accession>A0A6A4GII1</accession>
<evidence type="ECO:0000313" key="3">
    <source>
        <dbReference type="Proteomes" id="UP000799118"/>
    </source>
</evidence>
<dbReference type="AlphaFoldDB" id="A0A6A4GII1"/>
<feature type="non-terminal residue" evidence="2">
    <location>
        <position position="1"/>
    </location>
</feature>
<dbReference type="SUPFAM" id="SSF57756">
    <property type="entry name" value="Retrovirus zinc finger-like domains"/>
    <property type="match status" value="1"/>
</dbReference>
<proteinExistence type="predicted"/>
<gene>
    <name evidence="2" type="ORF">BT96DRAFT_742440</name>
</gene>
<dbReference type="GO" id="GO:0006397">
    <property type="term" value="P:mRNA processing"/>
    <property type="evidence" value="ECO:0007669"/>
    <property type="project" value="UniProtKB-KW"/>
</dbReference>
<reference evidence="2" key="1">
    <citation type="journal article" date="2019" name="Environ. Microbiol.">
        <title>Fungal ecological strategies reflected in gene transcription - a case study of two litter decomposers.</title>
        <authorList>
            <person name="Barbi F."/>
            <person name="Kohler A."/>
            <person name="Barry K."/>
            <person name="Baskaran P."/>
            <person name="Daum C."/>
            <person name="Fauchery L."/>
            <person name="Ihrmark K."/>
            <person name="Kuo A."/>
            <person name="LaButti K."/>
            <person name="Lipzen A."/>
            <person name="Morin E."/>
            <person name="Grigoriev I.V."/>
            <person name="Henrissat B."/>
            <person name="Lindahl B."/>
            <person name="Martin F."/>
        </authorList>
    </citation>
    <scope>NUCLEOTIDE SEQUENCE</scope>
    <source>
        <strain evidence="2">JB14</strain>
    </source>
</reference>
<name>A0A6A4GII1_9AGAR</name>
<dbReference type="OrthoDB" id="4230923at2759"/>
<dbReference type="GO" id="GO:0003676">
    <property type="term" value="F:nucleic acid binding"/>
    <property type="evidence" value="ECO:0007669"/>
    <property type="project" value="InterPro"/>
</dbReference>
<feature type="non-terminal residue" evidence="2">
    <location>
        <position position="161"/>
    </location>
</feature>